<reference evidence="1" key="1">
    <citation type="journal article" date="2015" name="Genome Biol. Evol.">
        <title>Organellar Genomes of White Spruce (Picea glauca): Assembly and Annotation.</title>
        <authorList>
            <person name="Jackman S.D."/>
            <person name="Warren R.L."/>
            <person name="Gibb E.A."/>
            <person name="Vandervalk B.P."/>
            <person name="Mohamadi H."/>
            <person name="Chu J."/>
            <person name="Raymond A."/>
            <person name="Pleasance S."/>
            <person name="Coope R."/>
            <person name="Wildung M.R."/>
            <person name="Ritland C.E."/>
            <person name="Bousquet J."/>
            <person name="Jones S.J."/>
            <person name="Bohlmann J."/>
            <person name="Birol I."/>
        </authorList>
    </citation>
    <scope>NUCLEOTIDE SEQUENCE [LARGE SCALE GENOMIC DNA]</scope>
    <source>
        <tissue evidence="1">Flushing bud</tissue>
    </source>
</reference>
<organism evidence="1">
    <name type="scientific">Picea glauca</name>
    <name type="common">White spruce</name>
    <name type="synonym">Pinus glauca</name>
    <dbReference type="NCBI Taxonomy" id="3330"/>
    <lineage>
        <taxon>Eukaryota</taxon>
        <taxon>Viridiplantae</taxon>
        <taxon>Streptophyta</taxon>
        <taxon>Embryophyta</taxon>
        <taxon>Tracheophyta</taxon>
        <taxon>Spermatophyta</taxon>
        <taxon>Pinopsida</taxon>
        <taxon>Pinidae</taxon>
        <taxon>Conifers I</taxon>
        <taxon>Pinales</taxon>
        <taxon>Pinaceae</taxon>
        <taxon>Picea</taxon>
    </lineage>
</organism>
<geneLocation type="mitochondrion" evidence="1"/>
<sequence length="37" mass="4386">MEAMKEMLFIDLTQLLSSFGQRRANVYSWHTSPKRRG</sequence>
<comment type="caution">
    <text evidence="1">The sequence shown here is derived from an EMBL/GenBank/DDBJ whole genome shotgun (WGS) entry which is preliminary data.</text>
</comment>
<keyword evidence="1" id="KW-0496">Mitochondrion</keyword>
<accession>A0A101M2A3</accession>
<protein>
    <submittedName>
        <fullName evidence="1">Uncharacterized protein</fullName>
    </submittedName>
</protein>
<evidence type="ECO:0000313" key="1">
    <source>
        <dbReference type="EMBL" id="KUM49759.1"/>
    </source>
</evidence>
<dbReference type="EMBL" id="LKAM01000002">
    <property type="protein sequence ID" value="KUM49759.1"/>
    <property type="molecule type" value="Genomic_DNA"/>
</dbReference>
<name>A0A101M2A3_PICGL</name>
<proteinExistence type="predicted"/>
<dbReference type="AlphaFoldDB" id="A0A101M2A3"/>
<gene>
    <name evidence="1" type="ORF">ABT39_MTgene2986</name>
</gene>